<sequence length="723" mass="82754">MQHNKYLFRQVFQQYLIKNLFFIFYLLITNLNYFNAFPQCNLGLKLFSVERGSALCAKFVPFECVGLCEWVEADGDGGGGGGGCTLSSHYSAFRGLRTYMSGFVLNDQSFLVQCCASLATNVNLGKENEPNCRWSEEINTVVDKPTLRLDFPLEENEYFRDLKGIRLNNGAAKIQAEICQFSLQRNNCDRKKMSEEESHQYSLLLLRLQRAKDFFQNRKGVKMLNSGSSSNNNKEEIIEDEINRFSTKNSTKNLKEDLEQPLRDDKINKEEEKGNNARFLVDGVVIGRIQQKFNDKINERNRSEELNTGSLFYSKPKLLNNGNLNNNILLRKLFRLRTLNNRKTTSTPRLVPFPVKKRQQNGQRLVPVRMQINTRQKQIGRRIKIPLKYTNSTKEIIPPIQNNLNWSDIDEFFTDSITSSTTDNSPLNQQNNLKEELNWQKRGGGGPNRRELGIKKLIKNGNIEGNLLEEEEMRNEKLLENKVKQQHKEIPTSIGGGGSFAQEEFENPVRQQNGVSLLQMPFNQKENIETSPLVRAPKFNVVPLNNNLPIKKAGNRRDGWVHIDGVSEIIVDNSRLDGLLECCQEQSFGCRPLCTRNVSKEQIKQAMSSGRCPPLSLTNVIKCFPRFYNITSVGQCCASSSLINSNSNLPINSFLQIKREIPPHCLSLCSPNFHLSLAHLACIEFVEHILGCYRQLLEKENGWNRREEWGGESVELIQNFQHK</sequence>
<proteinExistence type="predicted"/>
<dbReference type="WBParaSite" id="Minc3s01211g21764">
    <property type="protein sequence ID" value="Minc3s01211g21764"/>
    <property type="gene ID" value="Minc3s01211g21764"/>
</dbReference>
<evidence type="ECO:0000256" key="1">
    <source>
        <dbReference type="SAM" id="Phobius"/>
    </source>
</evidence>
<keyword evidence="2" id="KW-1185">Reference proteome</keyword>
<feature type="transmembrane region" description="Helical" evidence="1">
    <location>
        <begin position="20"/>
        <end position="37"/>
    </location>
</feature>
<keyword evidence="1" id="KW-0472">Membrane</keyword>
<name>A0A914M2X4_MELIC</name>
<accession>A0A914M2X4</accession>
<evidence type="ECO:0000313" key="3">
    <source>
        <dbReference type="WBParaSite" id="Minc3s01211g21764"/>
    </source>
</evidence>
<organism evidence="2 3">
    <name type="scientific">Meloidogyne incognita</name>
    <name type="common">Southern root-knot nematode worm</name>
    <name type="synonym">Oxyuris incognita</name>
    <dbReference type="NCBI Taxonomy" id="6306"/>
    <lineage>
        <taxon>Eukaryota</taxon>
        <taxon>Metazoa</taxon>
        <taxon>Ecdysozoa</taxon>
        <taxon>Nematoda</taxon>
        <taxon>Chromadorea</taxon>
        <taxon>Rhabditida</taxon>
        <taxon>Tylenchina</taxon>
        <taxon>Tylenchomorpha</taxon>
        <taxon>Tylenchoidea</taxon>
        <taxon>Meloidogynidae</taxon>
        <taxon>Meloidogyninae</taxon>
        <taxon>Meloidogyne</taxon>
        <taxon>Meloidogyne incognita group</taxon>
    </lineage>
</organism>
<protein>
    <submittedName>
        <fullName evidence="3">DB domain-containing protein</fullName>
    </submittedName>
</protein>
<evidence type="ECO:0000313" key="2">
    <source>
        <dbReference type="Proteomes" id="UP000887563"/>
    </source>
</evidence>
<keyword evidence="1" id="KW-1133">Transmembrane helix</keyword>
<keyword evidence="1" id="KW-0812">Transmembrane</keyword>
<dbReference type="Proteomes" id="UP000887563">
    <property type="component" value="Unplaced"/>
</dbReference>
<reference evidence="3" key="1">
    <citation type="submission" date="2022-11" db="UniProtKB">
        <authorList>
            <consortium name="WormBaseParasite"/>
        </authorList>
    </citation>
    <scope>IDENTIFICATION</scope>
</reference>
<dbReference type="AlphaFoldDB" id="A0A914M2X4"/>